<dbReference type="Pfam" id="PF12833">
    <property type="entry name" value="HTH_18"/>
    <property type="match status" value="1"/>
</dbReference>
<protein>
    <recommendedName>
        <fullName evidence="5">HTH araC/xylS-type domain-containing protein</fullName>
    </recommendedName>
</protein>
<accession>A0A2A4SVT4</accession>
<dbReference type="PRINTS" id="PR00032">
    <property type="entry name" value="HTHARAC"/>
</dbReference>
<evidence type="ECO:0000313" key="6">
    <source>
        <dbReference type="EMBL" id="PCI25181.1"/>
    </source>
</evidence>
<dbReference type="PROSITE" id="PS01124">
    <property type="entry name" value="HTH_ARAC_FAMILY_2"/>
    <property type="match status" value="1"/>
</dbReference>
<dbReference type="GO" id="GO:0043565">
    <property type="term" value="F:sequence-specific DNA binding"/>
    <property type="evidence" value="ECO:0007669"/>
    <property type="project" value="InterPro"/>
</dbReference>
<feature type="domain" description="HTH araC/xylS-type" evidence="5">
    <location>
        <begin position="208"/>
        <end position="306"/>
    </location>
</feature>
<proteinExistence type="predicted"/>
<keyword evidence="3" id="KW-0804">Transcription</keyword>
<feature type="region of interest" description="Disordered" evidence="4">
    <location>
        <begin position="1"/>
        <end position="23"/>
    </location>
</feature>
<keyword evidence="1" id="KW-0805">Transcription regulation</keyword>
<dbReference type="AlphaFoldDB" id="A0A2A4SVT4"/>
<feature type="compositionally biased region" description="Basic and acidic residues" evidence="4">
    <location>
        <begin position="7"/>
        <end position="23"/>
    </location>
</feature>
<dbReference type="EMBL" id="NVSR01000116">
    <property type="protein sequence ID" value="PCI25181.1"/>
    <property type="molecule type" value="Genomic_DNA"/>
</dbReference>
<evidence type="ECO:0000256" key="4">
    <source>
        <dbReference type="SAM" id="MobiDB-lite"/>
    </source>
</evidence>
<dbReference type="InterPro" id="IPR020449">
    <property type="entry name" value="Tscrpt_reg_AraC-type_HTH"/>
</dbReference>
<dbReference type="PANTHER" id="PTHR43280:SF32">
    <property type="entry name" value="TRANSCRIPTIONAL REGULATORY PROTEIN"/>
    <property type="match status" value="1"/>
</dbReference>
<dbReference type="PANTHER" id="PTHR43280">
    <property type="entry name" value="ARAC-FAMILY TRANSCRIPTIONAL REGULATOR"/>
    <property type="match status" value="1"/>
</dbReference>
<gene>
    <name evidence="6" type="ORF">COB67_10965</name>
</gene>
<comment type="caution">
    <text evidence="6">The sequence shown here is derived from an EMBL/GenBank/DDBJ whole genome shotgun (WGS) entry which is preliminary data.</text>
</comment>
<evidence type="ECO:0000313" key="7">
    <source>
        <dbReference type="Proteomes" id="UP000218113"/>
    </source>
</evidence>
<dbReference type="InterPro" id="IPR009057">
    <property type="entry name" value="Homeodomain-like_sf"/>
</dbReference>
<keyword evidence="2" id="KW-0238">DNA-binding</keyword>
<dbReference type="SMART" id="SM00342">
    <property type="entry name" value="HTH_ARAC"/>
    <property type="match status" value="1"/>
</dbReference>
<evidence type="ECO:0000256" key="1">
    <source>
        <dbReference type="ARBA" id="ARBA00023015"/>
    </source>
</evidence>
<dbReference type="Gene3D" id="1.10.10.60">
    <property type="entry name" value="Homeodomain-like"/>
    <property type="match status" value="1"/>
</dbReference>
<dbReference type="SUPFAM" id="SSF46689">
    <property type="entry name" value="Homeodomain-like"/>
    <property type="match status" value="1"/>
</dbReference>
<sequence length="309" mass="35777">MIRLQHKKESMAQREKKTTTEGIRRHDLHSMGIGPIGLDCSKVEDLIESIGSPVTLPHRHDYYEIIWFTKAQGSHMVEFVNHELSDNMLLVLPRNQIHCFQTTKGIQGYMLRFSELFLESIQIREASLIKNSLFKLHASPIRQLTEEKRPFFESLIKLLKSETSQTDQLNHREMLGHLLMVFLIEVERIQPAEESLGGIKQDLLERFYRFSSLLEENFRNKSSVGWYARQMGTSPKSLRNLCLQVSGLQVKTLIEQRLVLEAKLYLQNSNLQVQQITSQLGFEDASYFSRFFKRATGSSPSDFRALSVQ</sequence>
<reference evidence="7" key="1">
    <citation type="submission" date="2017-08" db="EMBL/GenBank/DDBJ databases">
        <title>A dynamic microbial community with high functional redundancy inhabits the cold, oxic subseafloor aquifer.</title>
        <authorList>
            <person name="Tully B.J."/>
            <person name="Wheat C.G."/>
            <person name="Glazer B.T."/>
            <person name="Huber J.A."/>
        </authorList>
    </citation>
    <scope>NUCLEOTIDE SEQUENCE [LARGE SCALE GENOMIC DNA]</scope>
</reference>
<dbReference type="GO" id="GO:0003700">
    <property type="term" value="F:DNA-binding transcription factor activity"/>
    <property type="evidence" value="ECO:0007669"/>
    <property type="project" value="InterPro"/>
</dbReference>
<evidence type="ECO:0000259" key="5">
    <source>
        <dbReference type="PROSITE" id="PS01124"/>
    </source>
</evidence>
<organism evidence="6 7">
    <name type="scientific">SAR324 cluster bacterium</name>
    <dbReference type="NCBI Taxonomy" id="2024889"/>
    <lineage>
        <taxon>Bacteria</taxon>
        <taxon>Deltaproteobacteria</taxon>
        <taxon>SAR324 cluster</taxon>
    </lineage>
</organism>
<dbReference type="InterPro" id="IPR003313">
    <property type="entry name" value="AraC-bd"/>
</dbReference>
<dbReference type="Proteomes" id="UP000218113">
    <property type="component" value="Unassembled WGS sequence"/>
</dbReference>
<dbReference type="Pfam" id="PF02311">
    <property type="entry name" value="AraC_binding"/>
    <property type="match status" value="1"/>
</dbReference>
<name>A0A2A4SVT4_9DELT</name>
<evidence type="ECO:0000256" key="3">
    <source>
        <dbReference type="ARBA" id="ARBA00023163"/>
    </source>
</evidence>
<dbReference type="InterPro" id="IPR037923">
    <property type="entry name" value="HTH-like"/>
</dbReference>
<dbReference type="InterPro" id="IPR018060">
    <property type="entry name" value="HTH_AraC"/>
</dbReference>
<dbReference type="SUPFAM" id="SSF51215">
    <property type="entry name" value="Regulatory protein AraC"/>
    <property type="match status" value="1"/>
</dbReference>
<evidence type="ECO:0000256" key="2">
    <source>
        <dbReference type="ARBA" id="ARBA00023125"/>
    </source>
</evidence>